<gene>
    <name evidence="6" type="ORF">BG006_005202</name>
</gene>
<dbReference type="Proteomes" id="UP000696485">
    <property type="component" value="Unassembled WGS sequence"/>
</dbReference>
<evidence type="ECO:0000256" key="1">
    <source>
        <dbReference type="ARBA" id="ARBA00022884"/>
    </source>
</evidence>
<dbReference type="InterPro" id="IPR051485">
    <property type="entry name" value="SR-CTD_assoc_factor"/>
</dbReference>
<dbReference type="Pfam" id="PF04818">
    <property type="entry name" value="CID"/>
    <property type="match status" value="1"/>
</dbReference>
<dbReference type="AlphaFoldDB" id="A0A9P5VMG6"/>
<dbReference type="InterPro" id="IPR008942">
    <property type="entry name" value="ENTH_VHS"/>
</dbReference>
<sequence length="781" mass="82647">MSKELPPEVAEFDKELYNLFDSRAVSASKIDKLTKLAFKAAKYYKNIVYCLEKFITRCVPEYKLTGLYVLDSICRTSQSVKTKSSSSSGSFSGAEYVARFEKNIEALFTEFTKVQEDKEKEKVKRVVVLWERSSTFAPSTTENIRKKYFPLLETKGDRTIKADDDISTTTSTATTKEQEITSTPSTSETAANSVTNAASLISTLASLAQSSGSSTPTSSGSSSNGYNLSGWTSTSQPTSTAPSLLPGTSDPSSAEASAQALQTILATVFQVNSATAPGPPATSHLAPPPPLQSIYAPSFPSHAQLQGMLSSSIEAPNNNNSVPTNASAFMYGAPGATSTTAGGSPIVNGFGVPGYPGPGRRDPRSDPRLRSNGNEPNGGLAPSAFAGVTASGSPAFDTQALAQLSFLLKPRAQPPQAQGPPVPSPMELPKSDDLMGMNMHPARLGLLQGGVTAHGHRATGGPGGSGSSVPQGPRDIPRPLNSSNNNNNNNNIDDHPSDRTSRPPYQRHPLPPNPMLAQSGGRPKGLEVREDPQVGSDQIRVISRTLWVGGGFIPTISVQDLEAIFAPKGQIATCMINQAKFNAFIKMADRAQAERCKAELDRTTVQGEVMKVGWGCGFGPRDCFDYTSGTSVIPLDRLTDTDRRWLSNSVVGGFGPHEVIRGGVVIFEPNIESVEPDGREALPRKSRGFGGANATGMGRGGGDVGRGRGRGRGMDAHGGSEYTPSFRGGGGRGGHRGGHQGFEASAGGKRDFEHEGDKVASVLPSTTGHEERRDAKKSRWG</sequence>
<dbReference type="PROSITE" id="PS50102">
    <property type="entry name" value="RRM"/>
    <property type="match status" value="1"/>
</dbReference>
<feature type="region of interest" description="Disordered" evidence="3">
    <location>
        <begin position="275"/>
        <end position="297"/>
    </location>
</feature>
<reference evidence="6" key="1">
    <citation type="journal article" date="2020" name="Fungal Divers.">
        <title>Resolving the Mortierellaceae phylogeny through synthesis of multi-gene phylogenetics and phylogenomics.</title>
        <authorList>
            <person name="Vandepol N."/>
            <person name="Liber J."/>
            <person name="Desiro A."/>
            <person name="Na H."/>
            <person name="Kennedy M."/>
            <person name="Barry K."/>
            <person name="Grigoriev I.V."/>
            <person name="Miller A.N."/>
            <person name="O'Donnell K."/>
            <person name="Stajich J.E."/>
            <person name="Bonito G."/>
        </authorList>
    </citation>
    <scope>NUCLEOTIDE SEQUENCE</scope>
    <source>
        <strain evidence="6">NVP1</strain>
    </source>
</reference>
<dbReference type="PANTHER" id="PTHR23140">
    <property type="entry name" value="RNA PROCESSING PROTEIN LD23810P"/>
    <property type="match status" value="1"/>
</dbReference>
<dbReference type="Pfam" id="PF21380">
    <property type="entry name" value="Nrd1-Seb1_dom2"/>
    <property type="match status" value="1"/>
</dbReference>
<feature type="compositionally biased region" description="Basic and acidic residues" evidence="3">
    <location>
        <begin position="748"/>
        <end position="758"/>
    </location>
</feature>
<evidence type="ECO:0000313" key="6">
    <source>
        <dbReference type="EMBL" id="KAF9331939.1"/>
    </source>
</evidence>
<keyword evidence="1 2" id="KW-0694">RNA-binding</keyword>
<keyword evidence="7" id="KW-1185">Reference proteome</keyword>
<proteinExistence type="predicted"/>
<dbReference type="SMART" id="SM00360">
    <property type="entry name" value="RRM"/>
    <property type="match status" value="1"/>
</dbReference>
<feature type="compositionally biased region" description="Low complexity" evidence="3">
    <location>
        <begin position="209"/>
        <end position="246"/>
    </location>
</feature>
<evidence type="ECO:0000256" key="2">
    <source>
        <dbReference type="PROSITE-ProRule" id="PRU00176"/>
    </source>
</evidence>
<feature type="compositionally biased region" description="Gly residues" evidence="3">
    <location>
        <begin position="688"/>
        <end position="704"/>
    </location>
</feature>
<evidence type="ECO:0000313" key="7">
    <source>
        <dbReference type="Proteomes" id="UP000696485"/>
    </source>
</evidence>
<dbReference type="GO" id="GO:0003723">
    <property type="term" value="F:RNA binding"/>
    <property type="evidence" value="ECO:0007669"/>
    <property type="project" value="UniProtKB-UniRule"/>
</dbReference>
<dbReference type="SUPFAM" id="SSF54928">
    <property type="entry name" value="RNA-binding domain, RBD"/>
    <property type="match status" value="1"/>
</dbReference>
<feature type="compositionally biased region" description="Basic and acidic residues" evidence="3">
    <location>
        <begin position="359"/>
        <end position="369"/>
    </location>
</feature>
<feature type="compositionally biased region" description="Basic and acidic residues" evidence="3">
    <location>
        <begin position="492"/>
        <end position="501"/>
    </location>
</feature>
<dbReference type="InterPro" id="IPR048892">
    <property type="entry name" value="Nrd1_Seb1_dom2"/>
</dbReference>
<dbReference type="Gene3D" id="3.30.70.330">
    <property type="match status" value="1"/>
</dbReference>
<feature type="domain" description="CID" evidence="5">
    <location>
        <begin position="4"/>
        <end position="152"/>
    </location>
</feature>
<dbReference type="Gene3D" id="1.25.40.90">
    <property type="match status" value="1"/>
</dbReference>
<protein>
    <recommendedName>
        <fullName evidence="8">CID domain-containing protein</fullName>
    </recommendedName>
</protein>
<dbReference type="InterPro" id="IPR012677">
    <property type="entry name" value="Nucleotide-bd_a/b_plait_sf"/>
</dbReference>
<dbReference type="InterPro" id="IPR000504">
    <property type="entry name" value="RRM_dom"/>
</dbReference>
<organism evidence="6 7">
    <name type="scientific">Podila minutissima</name>
    <dbReference type="NCBI Taxonomy" id="64525"/>
    <lineage>
        <taxon>Eukaryota</taxon>
        <taxon>Fungi</taxon>
        <taxon>Fungi incertae sedis</taxon>
        <taxon>Mucoromycota</taxon>
        <taxon>Mortierellomycotina</taxon>
        <taxon>Mortierellomycetes</taxon>
        <taxon>Mortierellales</taxon>
        <taxon>Mortierellaceae</taxon>
        <taxon>Podila</taxon>
    </lineage>
</organism>
<feature type="region of interest" description="Disordered" evidence="3">
    <location>
        <begin position="411"/>
        <end position="438"/>
    </location>
</feature>
<feature type="region of interest" description="Disordered" evidence="3">
    <location>
        <begin position="452"/>
        <end position="535"/>
    </location>
</feature>
<feature type="region of interest" description="Disordered" evidence="3">
    <location>
        <begin position="166"/>
        <end position="191"/>
    </location>
</feature>
<dbReference type="InterPro" id="IPR006569">
    <property type="entry name" value="CID_dom"/>
</dbReference>
<feature type="compositionally biased region" description="Low complexity" evidence="3">
    <location>
        <begin position="481"/>
        <end position="491"/>
    </location>
</feature>
<name>A0A9P5VMG6_9FUNG</name>
<dbReference type="PANTHER" id="PTHR23140:SF4">
    <property type="entry name" value="PROTEIN CBR-NRD-1"/>
    <property type="match status" value="1"/>
</dbReference>
<dbReference type="SUPFAM" id="SSF48464">
    <property type="entry name" value="ENTH/VHS domain"/>
    <property type="match status" value="1"/>
</dbReference>
<dbReference type="Pfam" id="PF00076">
    <property type="entry name" value="RRM_1"/>
    <property type="match status" value="1"/>
</dbReference>
<dbReference type="EMBL" id="JAAAUY010000292">
    <property type="protein sequence ID" value="KAF9331939.1"/>
    <property type="molecule type" value="Genomic_DNA"/>
</dbReference>
<feature type="region of interest" description="Disordered" evidence="3">
    <location>
        <begin position="676"/>
        <end position="781"/>
    </location>
</feature>
<evidence type="ECO:0008006" key="8">
    <source>
        <dbReference type="Google" id="ProtNLM"/>
    </source>
</evidence>
<feature type="compositionally biased region" description="Pro residues" evidence="3">
    <location>
        <begin position="417"/>
        <end position="426"/>
    </location>
</feature>
<feature type="domain" description="RRM" evidence="4">
    <location>
        <begin position="544"/>
        <end position="617"/>
    </location>
</feature>
<evidence type="ECO:0000259" key="5">
    <source>
        <dbReference type="PROSITE" id="PS51391"/>
    </source>
</evidence>
<dbReference type="CDD" id="cd16983">
    <property type="entry name" value="CID_SCAF8_like"/>
    <property type="match status" value="1"/>
</dbReference>
<feature type="compositionally biased region" description="Polar residues" evidence="3">
    <location>
        <begin position="249"/>
        <end position="258"/>
    </location>
</feature>
<dbReference type="InterPro" id="IPR035979">
    <property type="entry name" value="RBD_domain_sf"/>
</dbReference>
<dbReference type="PROSITE" id="PS51391">
    <property type="entry name" value="CID"/>
    <property type="match status" value="1"/>
</dbReference>
<feature type="compositionally biased region" description="Polar residues" evidence="3">
    <location>
        <begin position="180"/>
        <end position="191"/>
    </location>
</feature>
<dbReference type="GO" id="GO:0005634">
    <property type="term" value="C:nucleus"/>
    <property type="evidence" value="ECO:0007669"/>
    <property type="project" value="TreeGrafter"/>
</dbReference>
<accession>A0A9P5VMG6</accession>
<dbReference type="SMART" id="SM00582">
    <property type="entry name" value="RPR"/>
    <property type="match status" value="1"/>
</dbReference>
<comment type="caution">
    <text evidence="6">The sequence shown here is derived from an EMBL/GenBank/DDBJ whole genome shotgun (WGS) entry which is preliminary data.</text>
</comment>
<evidence type="ECO:0000256" key="3">
    <source>
        <dbReference type="SAM" id="MobiDB-lite"/>
    </source>
</evidence>
<feature type="region of interest" description="Disordered" evidence="3">
    <location>
        <begin position="338"/>
        <end position="386"/>
    </location>
</feature>
<evidence type="ECO:0000259" key="4">
    <source>
        <dbReference type="PROSITE" id="PS50102"/>
    </source>
</evidence>
<feature type="region of interest" description="Disordered" evidence="3">
    <location>
        <begin position="209"/>
        <end position="258"/>
    </location>
</feature>